<dbReference type="Proteomes" id="UP000623440">
    <property type="component" value="Unassembled WGS sequence"/>
</dbReference>
<gene>
    <name evidence="1" type="ORF">H6G97_41725</name>
</gene>
<proteinExistence type="predicted"/>
<comment type="caution">
    <text evidence="1">The sequence shown here is derived from an EMBL/GenBank/DDBJ whole genome shotgun (WGS) entry which is preliminary data.</text>
</comment>
<dbReference type="RefSeq" id="WP_190946378.1">
    <property type="nucleotide sequence ID" value="NZ_JACJSI010000294.1"/>
</dbReference>
<protein>
    <submittedName>
        <fullName evidence="1">Uncharacterized protein</fullName>
    </submittedName>
</protein>
<dbReference type="EMBL" id="JACJSI010000294">
    <property type="protein sequence ID" value="MBD2535561.1"/>
    <property type="molecule type" value="Genomic_DNA"/>
</dbReference>
<evidence type="ECO:0000313" key="1">
    <source>
        <dbReference type="EMBL" id="MBD2535561.1"/>
    </source>
</evidence>
<name>A0ABR8E1N3_9NOSO</name>
<reference evidence="1 2" key="1">
    <citation type="journal article" date="2020" name="ISME J.">
        <title>Comparative genomics reveals insights into cyanobacterial evolution and habitat adaptation.</title>
        <authorList>
            <person name="Chen M.Y."/>
            <person name="Teng W.K."/>
            <person name="Zhao L."/>
            <person name="Hu C.X."/>
            <person name="Zhou Y.K."/>
            <person name="Han B.P."/>
            <person name="Song L.R."/>
            <person name="Shu W.S."/>
        </authorList>
    </citation>
    <scope>NUCLEOTIDE SEQUENCE [LARGE SCALE GENOMIC DNA]</scope>
    <source>
        <strain evidence="1 2">FACHB-838</strain>
    </source>
</reference>
<accession>A0ABR8E1N3</accession>
<sequence length="153" mass="16930">MTNLNNFVTAVESFKRLNPTKTNIITGYIADKIAIQKEHQRENFYRSYNVGLLDAIALTDDYSLEAVQGFVDALPASDSDSMVEHIRGVLASGGKARKPDYLVRDIDSIVNGTSGNRQSVLDATFEVLVSWLEVKHGELNSQWTGKDIEPLLG</sequence>
<evidence type="ECO:0000313" key="2">
    <source>
        <dbReference type="Proteomes" id="UP000623440"/>
    </source>
</evidence>
<organism evidence="1 2">
    <name type="scientific">Nostoc flagelliforme FACHB-838</name>
    <dbReference type="NCBI Taxonomy" id="2692904"/>
    <lineage>
        <taxon>Bacteria</taxon>
        <taxon>Bacillati</taxon>
        <taxon>Cyanobacteriota</taxon>
        <taxon>Cyanophyceae</taxon>
        <taxon>Nostocales</taxon>
        <taxon>Nostocaceae</taxon>
        <taxon>Nostoc</taxon>
    </lineage>
</organism>
<keyword evidence="2" id="KW-1185">Reference proteome</keyword>